<comment type="caution">
    <text evidence="9">The sequence shown here is derived from an EMBL/GenBank/DDBJ whole genome shotgun (WGS) entry which is preliminary data.</text>
</comment>
<evidence type="ECO:0000313" key="9">
    <source>
        <dbReference type="EMBL" id="KWV90106.1"/>
    </source>
</evidence>
<evidence type="ECO:0000259" key="8">
    <source>
        <dbReference type="Pfam" id="PF08352"/>
    </source>
</evidence>
<evidence type="ECO:0000256" key="7">
    <source>
        <dbReference type="ARBA" id="ARBA00023136"/>
    </source>
</evidence>
<dbReference type="PATRIC" id="fig|294.194.peg.109"/>
<keyword evidence="6 9" id="KW-0067">ATP-binding</keyword>
<dbReference type="EMBL" id="LCYA01000002">
    <property type="protein sequence ID" value="KWV90106.1"/>
    <property type="molecule type" value="Genomic_DNA"/>
</dbReference>
<evidence type="ECO:0000256" key="3">
    <source>
        <dbReference type="ARBA" id="ARBA00022448"/>
    </source>
</evidence>
<dbReference type="PANTHER" id="PTHR43297:SF2">
    <property type="entry name" value="DIPEPTIDE TRANSPORT ATP-BINDING PROTEIN DPPD"/>
    <property type="match status" value="1"/>
</dbReference>
<proteinExistence type="inferred from homology"/>
<keyword evidence="4" id="KW-1003">Cell membrane</keyword>
<dbReference type="GO" id="GO:0016020">
    <property type="term" value="C:membrane"/>
    <property type="evidence" value="ECO:0007669"/>
    <property type="project" value="UniProtKB-SubCell"/>
</dbReference>
<dbReference type="InterPro" id="IPR050388">
    <property type="entry name" value="ABC_Ni/Peptide_Import"/>
</dbReference>
<accession>A0A109LME3</accession>
<dbReference type="GO" id="GO:0005524">
    <property type="term" value="F:ATP binding"/>
    <property type="evidence" value="ECO:0007669"/>
    <property type="project" value="UniProtKB-KW"/>
</dbReference>
<dbReference type="InterPro" id="IPR013563">
    <property type="entry name" value="Oligopep_ABC_C"/>
</dbReference>
<evidence type="ECO:0000256" key="2">
    <source>
        <dbReference type="ARBA" id="ARBA00005417"/>
    </source>
</evidence>
<dbReference type="PANTHER" id="PTHR43297">
    <property type="entry name" value="OLIGOPEPTIDE TRANSPORT ATP-BINDING PROTEIN APPD"/>
    <property type="match status" value="1"/>
</dbReference>
<keyword evidence="3" id="KW-0813">Transport</keyword>
<reference evidence="9 10" key="1">
    <citation type="submission" date="2015-05" db="EMBL/GenBank/DDBJ databases">
        <title>A genomic and transcriptomic approach to investigate the blue pigment phenotype in Pseudomonas fluorescens.</title>
        <authorList>
            <person name="Andreani N.A."/>
            <person name="Cardazzo B."/>
        </authorList>
    </citation>
    <scope>NUCLEOTIDE SEQUENCE [LARGE SCALE GENOMIC DNA]</scope>
    <source>
        <strain evidence="9 10">Ps_22</strain>
    </source>
</reference>
<dbReference type="GO" id="GO:0015833">
    <property type="term" value="P:peptide transport"/>
    <property type="evidence" value="ECO:0007669"/>
    <property type="project" value="InterPro"/>
</dbReference>
<sequence>MGLVLITHDLAVVAETAQRVCVMYAGQAVEVGQVPQLFDIPAHPYSEALLKAIPEHSLGATRLATLPGIVPGRYDRPQGCLLSPRCPYVQDSCRAQRPGLDPKSHSLARCFYPLNQEVA</sequence>
<dbReference type="NCBIfam" id="TIGR01727">
    <property type="entry name" value="oligo_HPY"/>
    <property type="match status" value="1"/>
</dbReference>
<name>A0A109LME3_PSEFL</name>
<comment type="similarity">
    <text evidence="2">Belongs to the ABC transporter superfamily.</text>
</comment>
<dbReference type="Proteomes" id="UP000061348">
    <property type="component" value="Unassembled WGS sequence"/>
</dbReference>
<evidence type="ECO:0000256" key="1">
    <source>
        <dbReference type="ARBA" id="ARBA00004370"/>
    </source>
</evidence>
<gene>
    <name evidence="9" type="primary">oppD</name>
    <name evidence="9" type="ORF">PFLmoz3_00104</name>
</gene>
<evidence type="ECO:0000256" key="4">
    <source>
        <dbReference type="ARBA" id="ARBA00022475"/>
    </source>
</evidence>
<evidence type="ECO:0000256" key="5">
    <source>
        <dbReference type="ARBA" id="ARBA00022741"/>
    </source>
</evidence>
<dbReference type="AlphaFoldDB" id="A0A109LME3"/>
<organism evidence="9 10">
    <name type="scientific">Pseudomonas fluorescens</name>
    <dbReference type="NCBI Taxonomy" id="294"/>
    <lineage>
        <taxon>Bacteria</taxon>
        <taxon>Pseudomonadati</taxon>
        <taxon>Pseudomonadota</taxon>
        <taxon>Gammaproteobacteria</taxon>
        <taxon>Pseudomonadales</taxon>
        <taxon>Pseudomonadaceae</taxon>
        <taxon>Pseudomonas</taxon>
    </lineage>
</organism>
<evidence type="ECO:0000313" key="10">
    <source>
        <dbReference type="Proteomes" id="UP000061348"/>
    </source>
</evidence>
<protein>
    <submittedName>
        <fullName evidence="9">Oligopeptide transport ATP-binding protein OppD</fullName>
    </submittedName>
</protein>
<keyword evidence="5" id="KW-0547">Nucleotide-binding</keyword>
<keyword evidence="7" id="KW-0472">Membrane</keyword>
<dbReference type="Gene3D" id="3.40.50.300">
    <property type="entry name" value="P-loop containing nucleotide triphosphate hydrolases"/>
    <property type="match status" value="1"/>
</dbReference>
<comment type="subcellular location">
    <subcellularLocation>
        <location evidence="1">Membrane</location>
    </subcellularLocation>
</comment>
<evidence type="ECO:0000256" key="6">
    <source>
        <dbReference type="ARBA" id="ARBA00022840"/>
    </source>
</evidence>
<dbReference type="SUPFAM" id="SSF52540">
    <property type="entry name" value="P-loop containing nucleoside triphosphate hydrolases"/>
    <property type="match status" value="1"/>
</dbReference>
<feature type="domain" description="Oligopeptide/dipeptide ABC transporter C-terminal" evidence="8">
    <location>
        <begin position="29"/>
        <end position="93"/>
    </location>
</feature>
<dbReference type="Pfam" id="PF08352">
    <property type="entry name" value="oligo_HPY"/>
    <property type="match status" value="1"/>
</dbReference>
<dbReference type="InterPro" id="IPR027417">
    <property type="entry name" value="P-loop_NTPase"/>
</dbReference>